<dbReference type="STRING" id="1267768.BV394_02060"/>
<evidence type="ECO:0000313" key="2">
    <source>
        <dbReference type="Proteomes" id="UP000187266"/>
    </source>
</evidence>
<dbReference type="Proteomes" id="UP000187266">
    <property type="component" value="Chromosome"/>
</dbReference>
<keyword evidence="2" id="KW-1185">Reference proteome</keyword>
<accession>A0A1U7DF90</accession>
<dbReference type="AlphaFoldDB" id="A0A1U7DF90"/>
<accession>A0A2M9DGC4</accession>
<gene>
    <name evidence="1" type="ORF">BV394_02060</name>
</gene>
<organism evidence="1 2">
    <name type="scientific">Brevirhabdus pacifica</name>
    <dbReference type="NCBI Taxonomy" id="1267768"/>
    <lineage>
        <taxon>Bacteria</taxon>
        <taxon>Pseudomonadati</taxon>
        <taxon>Pseudomonadota</taxon>
        <taxon>Alphaproteobacteria</taxon>
        <taxon>Rhodobacterales</taxon>
        <taxon>Paracoccaceae</taxon>
        <taxon>Brevirhabdus</taxon>
    </lineage>
</organism>
<proteinExistence type="predicted"/>
<dbReference type="EMBL" id="CP019124">
    <property type="protein sequence ID" value="APX88664.1"/>
    <property type="molecule type" value="Genomic_DNA"/>
</dbReference>
<dbReference type="RefSeq" id="WP_076978688.1">
    <property type="nucleotide sequence ID" value="NZ_CP019124.1"/>
</dbReference>
<evidence type="ECO:0000313" key="1">
    <source>
        <dbReference type="EMBL" id="APX88664.1"/>
    </source>
</evidence>
<dbReference type="OrthoDB" id="680204at2"/>
<name>A0A1U7DF90_9RHOB</name>
<protein>
    <submittedName>
        <fullName evidence="1">Uncharacterized protein</fullName>
    </submittedName>
</protein>
<reference evidence="1 2" key="1">
    <citation type="submission" date="2017-01" db="EMBL/GenBank/DDBJ databases">
        <title>Genomic analysis of Xuhuaishuia manganoxidans DY6-4.</title>
        <authorList>
            <person name="Wang X."/>
        </authorList>
    </citation>
    <scope>NUCLEOTIDE SEQUENCE [LARGE SCALE GENOMIC DNA]</scope>
    <source>
        <strain evidence="1 2">DY6-4</strain>
    </source>
</reference>
<sequence length="114" mass="12775">MTCKCISYNQPQPWQTVGSRILTCPEWASEHENARATICVDECIADTVLALWSERIWTYGACCGHGDPGNRSIIIDRHDREAARKVLDRIDPATHLGAWELVFDAPGISHQEAK</sequence>